<evidence type="ECO:0000313" key="2">
    <source>
        <dbReference type="EMBL" id="EJK68501.1"/>
    </source>
</evidence>
<feature type="region of interest" description="Disordered" evidence="1">
    <location>
        <begin position="1"/>
        <end position="25"/>
    </location>
</feature>
<feature type="compositionally biased region" description="Basic and acidic residues" evidence="1">
    <location>
        <begin position="75"/>
        <end position="89"/>
    </location>
</feature>
<protein>
    <submittedName>
        <fullName evidence="2">Uncharacterized protein</fullName>
    </submittedName>
</protein>
<name>K0T586_THAOC</name>
<evidence type="ECO:0000313" key="3">
    <source>
        <dbReference type="Proteomes" id="UP000266841"/>
    </source>
</evidence>
<feature type="compositionally biased region" description="Basic and acidic residues" evidence="1">
    <location>
        <begin position="97"/>
        <end position="111"/>
    </location>
</feature>
<evidence type="ECO:0000256" key="1">
    <source>
        <dbReference type="SAM" id="MobiDB-lite"/>
    </source>
</evidence>
<accession>K0T586</accession>
<comment type="caution">
    <text evidence="2">The sequence shown here is derived from an EMBL/GenBank/DDBJ whole genome shotgun (WGS) entry which is preliminary data.</text>
</comment>
<dbReference type="AlphaFoldDB" id="K0T586"/>
<feature type="region of interest" description="Disordered" evidence="1">
    <location>
        <begin position="210"/>
        <end position="238"/>
    </location>
</feature>
<dbReference type="EMBL" id="AGNL01011244">
    <property type="protein sequence ID" value="EJK68501.1"/>
    <property type="molecule type" value="Genomic_DNA"/>
</dbReference>
<keyword evidence="3" id="KW-1185">Reference proteome</keyword>
<gene>
    <name evidence="2" type="ORF">THAOC_10309</name>
</gene>
<proteinExistence type="predicted"/>
<organism evidence="2 3">
    <name type="scientific">Thalassiosira oceanica</name>
    <name type="common">Marine diatom</name>
    <dbReference type="NCBI Taxonomy" id="159749"/>
    <lineage>
        <taxon>Eukaryota</taxon>
        <taxon>Sar</taxon>
        <taxon>Stramenopiles</taxon>
        <taxon>Ochrophyta</taxon>
        <taxon>Bacillariophyta</taxon>
        <taxon>Coscinodiscophyceae</taxon>
        <taxon>Thalassiosirophycidae</taxon>
        <taxon>Thalassiosirales</taxon>
        <taxon>Thalassiosiraceae</taxon>
        <taxon>Thalassiosira</taxon>
    </lineage>
</organism>
<dbReference type="Proteomes" id="UP000266841">
    <property type="component" value="Unassembled WGS sequence"/>
</dbReference>
<feature type="region of interest" description="Disordered" evidence="1">
    <location>
        <begin position="75"/>
        <end position="111"/>
    </location>
</feature>
<reference evidence="2 3" key="1">
    <citation type="journal article" date="2012" name="Genome Biol.">
        <title>Genome and low-iron response of an oceanic diatom adapted to chronic iron limitation.</title>
        <authorList>
            <person name="Lommer M."/>
            <person name="Specht M."/>
            <person name="Roy A.S."/>
            <person name="Kraemer L."/>
            <person name="Andreson R."/>
            <person name="Gutowska M.A."/>
            <person name="Wolf J."/>
            <person name="Bergner S.V."/>
            <person name="Schilhabel M.B."/>
            <person name="Klostermeier U.C."/>
            <person name="Beiko R.G."/>
            <person name="Rosenstiel P."/>
            <person name="Hippler M."/>
            <person name="Laroche J."/>
        </authorList>
    </citation>
    <scope>NUCLEOTIDE SEQUENCE [LARGE SCALE GENOMIC DNA]</scope>
    <source>
        <strain evidence="2 3">CCMP1005</strain>
    </source>
</reference>
<sequence length="238" mass="26936">MSTTMNADDASSSGDEDSGGDPYSFDRLYRLSLASMVKSNNEQGRRNRSHTSKMTGLMMKNANNNHHDLVGRLDEAKADREKENKENQTSRKKTERHNRETQKSLKKLERQTQDLREDLRELLTDIKTKLTFTSGGVPNEICDNEQSDDVSGSIGQVSATTASTTVESDRILELELKLKDSQAKLRAVTAPVRDPNARRPEEQAMLDCTADSVDQHERRIRKSSRISQQAKNGMPWRR</sequence>